<name>A0ABT8HN63_MYCAO</name>
<comment type="caution">
    <text evidence="5">The sequence shown here is derived from an EMBL/GenBank/DDBJ whole genome shotgun (WGS) entry which is preliminary data.</text>
</comment>
<dbReference type="GO" id="GO:0032259">
    <property type="term" value="P:methylation"/>
    <property type="evidence" value="ECO:0007669"/>
    <property type="project" value="UniProtKB-KW"/>
</dbReference>
<dbReference type="InterPro" id="IPR041698">
    <property type="entry name" value="Methyltransf_25"/>
</dbReference>
<evidence type="ECO:0000256" key="1">
    <source>
        <dbReference type="ARBA" id="ARBA00022603"/>
    </source>
</evidence>
<organism evidence="5 6">
    <name type="scientific">Mycolicibacterium austroafricanum</name>
    <name type="common">Mycobacterium austroafricanum</name>
    <dbReference type="NCBI Taxonomy" id="39687"/>
    <lineage>
        <taxon>Bacteria</taxon>
        <taxon>Bacillati</taxon>
        <taxon>Actinomycetota</taxon>
        <taxon>Actinomycetes</taxon>
        <taxon>Mycobacteriales</taxon>
        <taxon>Mycobacteriaceae</taxon>
        <taxon>Mycolicibacterium</taxon>
    </lineage>
</organism>
<dbReference type="EMBL" id="JAUHTC010000096">
    <property type="protein sequence ID" value="MDN4521990.1"/>
    <property type="molecule type" value="Genomic_DNA"/>
</dbReference>
<keyword evidence="6" id="KW-1185">Reference proteome</keyword>
<dbReference type="Gene3D" id="3.40.50.150">
    <property type="entry name" value="Vaccinia Virus protein VP39"/>
    <property type="match status" value="1"/>
</dbReference>
<dbReference type="PANTHER" id="PTHR43464">
    <property type="entry name" value="METHYLTRANSFERASE"/>
    <property type="match status" value="1"/>
</dbReference>
<protein>
    <submittedName>
        <fullName evidence="5">Class I SAM-dependent methyltransferase</fullName>
        <ecNumber evidence="5">2.1.-.-</ecNumber>
    </submittedName>
</protein>
<evidence type="ECO:0000256" key="3">
    <source>
        <dbReference type="ARBA" id="ARBA00022691"/>
    </source>
</evidence>
<keyword evidence="2 5" id="KW-0808">Transferase</keyword>
<dbReference type="InterPro" id="IPR029063">
    <property type="entry name" value="SAM-dependent_MTases_sf"/>
</dbReference>
<dbReference type="CDD" id="cd02440">
    <property type="entry name" value="AdoMet_MTases"/>
    <property type="match status" value="1"/>
</dbReference>
<evidence type="ECO:0000259" key="4">
    <source>
        <dbReference type="Pfam" id="PF13649"/>
    </source>
</evidence>
<evidence type="ECO:0000256" key="2">
    <source>
        <dbReference type="ARBA" id="ARBA00022679"/>
    </source>
</evidence>
<dbReference type="EC" id="2.1.-.-" evidence="5"/>
<proteinExistence type="predicted"/>
<dbReference type="Pfam" id="PF13649">
    <property type="entry name" value="Methyltransf_25"/>
    <property type="match status" value="1"/>
</dbReference>
<dbReference type="GO" id="GO:0008168">
    <property type="term" value="F:methyltransferase activity"/>
    <property type="evidence" value="ECO:0007669"/>
    <property type="project" value="UniProtKB-KW"/>
</dbReference>
<dbReference type="PANTHER" id="PTHR43464:SF19">
    <property type="entry name" value="UBIQUINONE BIOSYNTHESIS O-METHYLTRANSFERASE, MITOCHONDRIAL"/>
    <property type="match status" value="1"/>
</dbReference>
<evidence type="ECO:0000313" key="6">
    <source>
        <dbReference type="Proteomes" id="UP001172687"/>
    </source>
</evidence>
<keyword evidence="1 5" id="KW-0489">Methyltransferase</keyword>
<feature type="domain" description="Methyltransferase" evidence="4">
    <location>
        <begin position="26"/>
        <end position="116"/>
    </location>
</feature>
<evidence type="ECO:0000313" key="5">
    <source>
        <dbReference type="EMBL" id="MDN4521990.1"/>
    </source>
</evidence>
<dbReference type="RefSeq" id="WP_011781237.1">
    <property type="nucleotide sequence ID" value="NZ_CP070380.1"/>
</dbReference>
<reference evidence="5" key="1">
    <citation type="submission" date="2023-07" db="EMBL/GenBank/DDBJ databases">
        <title>Degradation of tert-butanol by M. austroafricanum TBA100.</title>
        <authorList>
            <person name="Helbich S."/>
            <person name="Vainshtein Y."/>
        </authorList>
    </citation>
    <scope>NUCLEOTIDE SEQUENCE</scope>
    <source>
        <strain evidence="5">TBA100</strain>
    </source>
</reference>
<dbReference type="Proteomes" id="UP001172687">
    <property type="component" value="Unassembled WGS sequence"/>
</dbReference>
<accession>A0ABT8HN63</accession>
<keyword evidence="3" id="KW-0949">S-adenosyl-L-methionine</keyword>
<dbReference type="SUPFAM" id="SSF53335">
    <property type="entry name" value="S-adenosyl-L-methionine-dependent methyltransferases"/>
    <property type="match status" value="1"/>
</dbReference>
<sequence>MQDYWNHNTAYHPWLVGIAGEHRGDVLDIGCGDGLLAQRLLPVSRSVTLIDPDPDSVARAQARLAGHADVSISQQSFHDYRPGTALFDVITFVASLHHMALRESLRKARALLRPGGELAVVGLSANRSASDWIWSGLCLPAVRIGSRLHRETRDIGVVVAQPRESLREIRLVSDDVIPGAVVRRALYYRYLLRWRKPA</sequence>
<gene>
    <name evidence="5" type="ORF">QYF68_29845</name>
</gene>